<keyword evidence="3" id="KW-1185">Reference proteome</keyword>
<feature type="compositionally biased region" description="Polar residues" evidence="1">
    <location>
        <begin position="744"/>
        <end position="761"/>
    </location>
</feature>
<evidence type="ECO:0000313" key="3">
    <source>
        <dbReference type="Proteomes" id="UP000071392"/>
    </source>
</evidence>
<feature type="compositionally biased region" description="Low complexity" evidence="1">
    <location>
        <begin position="704"/>
        <end position="718"/>
    </location>
</feature>
<name>A0A139SKA9_9BACT</name>
<gene>
    <name evidence="2" type="ORF">AXK12_00170</name>
</gene>
<sequence>MFALSGLGGGLPFAHAQLVVGDGEAEELTGRELVAALGSEPGQVRWSGSGGFATMQGETRITLNEMEWLIWGSADFVPDGRALVFGRPDSAGTIDWNSRIDLGGSNKKLPRQIRLVRGRLGDRANVVLRLRDALRSTVYEQSKSNWRLDFLGDGRFDILAAQPHLARGDIHVARAELRVAEAGQLNHVRKFVLSRGASFVVDEREAELDRLGAKADLKLDSSTFRYWGGGAAQPDASEHLGRVFLAGGVSTIEVINSSDGRSSVFLKSLARTGGSGAAKAARGVFEIHTRGNFVLSSEQVNPDFEGYGGILPWATINGEDWVARSGKDWVQVNSHYTANESSWEPGHNVTVREAQQLTTDRTINSLRAHGGSLNLGGHTLTVSSGGLIAVGPDFTFGSSDASGDYYRPSIITTGKTRNPLYVHVHTDNVWMQATLTGGMDLVKAGGGVLHLMHGYTGELGDVYMHEGRIEFAAKSKGTLQTGALYVGDGARTAALKLAGRERLSSRPHLSLRGSAHTPVDAGVLELSGATQQSFSRLHVENAAVIDYVDGSVGAENVLFVDELTFNSEAARLVIRHWVRNEDRLIVRRSANLSARAISQIDFEGWGNARLVDYDGDHWEIVSGPLSDSAAAIHAHPAAPLTPSLPEPAPSRASALGSSIYGATTPSPYGAAISDRAEYNSVESLPYVPPPVHEVVSHGVPSTRSPEPSALPYSSSSTSGFYQTPTPSPAAPTAPIGSLPELPAPSTSYGAGYQSSWPQTDIQAAPPPPPSAREIEEEIERILYETAYRS</sequence>
<dbReference type="STRING" id="1548208.AXK12_00170"/>
<evidence type="ECO:0000313" key="2">
    <source>
        <dbReference type="EMBL" id="KXU35022.1"/>
    </source>
</evidence>
<organism evidence="2 3">
    <name type="scientific">Cephaloticoccus capnophilus</name>
    <dbReference type="NCBI Taxonomy" id="1548208"/>
    <lineage>
        <taxon>Bacteria</taxon>
        <taxon>Pseudomonadati</taxon>
        <taxon>Verrucomicrobiota</taxon>
        <taxon>Opitutia</taxon>
        <taxon>Opitutales</taxon>
        <taxon>Opitutaceae</taxon>
        <taxon>Cephaloticoccus</taxon>
    </lineage>
</organism>
<reference evidence="2 3" key="1">
    <citation type="submission" date="2016-02" db="EMBL/GenBank/DDBJ databases">
        <authorList>
            <person name="Wen L."/>
            <person name="He K."/>
            <person name="Yang H."/>
        </authorList>
    </citation>
    <scope>NUCLEOTIDE SEQUENCE [LARGE SCALE GENOMIC DNA]</scope>
    <source>
        <strain evidence="2 3">CV41</strain>
    </source>
</reference>
<proteinExistence type="predicted"/>
<dbReference type="EMBL" id="LSZP01000045">
    <property type="protein sequence ID" value="KXU35022.1"/>
    <property type="molecule type" value="Genomic_DNA"/>
</dbReference>
<comment type="caution">
    <text evidence="2">The sequence shown here is derived from an EMBL/GenBank/DDBJ whole genome shotgun (WGS) entry which is preliminary data.</text>
</comment>
<protein>
    <submittedName>
        <fullName evidence="2">Uncharacterized protein</fullName>
    </submittedName>
</protein>
<dbReference type="AlphaFoldDB" id="A0A139SKA9"/>
<feature type="region of interest" description="Disordered" evidence="1">
    <location>
        <begin position="695"/>
        <end position="773"/>
    </location>
</feature>
<accession>A0A139SKA9</accession>
<dbReference type="Proteomes" id="UP000071392">
    <property type="component" value="Unassembled WGS sequence"/>
</dbReference>
<evidence type="ECO:0000256" key="1">
    <source>
        <dbReference type="SAM" id="MobiDB-lite"/>
    </source>
</evidence>